<dbReference type="Pfam" id="PF01168">
    <property type="entry name" value="Ala_racemase_N"/>
    <property type="match status" value="1"/>
</dbReference>
<dbReference type="EMBL" id="BNDX01000008">
    <property type="protein sequence ID" value="GHI31485.1"/>
    <property type="molecule type" value="Genomic_DNA"/>
</dbReference>
<gene>
    <name evidence="6" type="primary">alr</name>
    <name evidence="6" type="ORF">Sdagh_32150</name>
</gene>
<dbReference type="Gene3D" id="3.20.20.10">
    <property type="entry name" value="Alanine racemase"/>
    <property type="match status" value="1"/>
</dbReference>
<evidence type="ECO:0000313" key="7">
    <source>
        <dbReference type="Proteomes" id="UP001052655"/>
    </source>
</evidence>
<dbReference type="CDD" id="cd00430">
    <property type="entry name" value="PLPDE_III_AR"/>
    <property type="match status" value="1"/>
</dbReference>
<dbReference type="SUPFAM" id="SSF50621">
    <property type="entry name" value="Alanine racemase C-terminal domain-like"/>
    <property type="match status" value="1"/>
</dbReference>
<comment type="cofactor">
    <cofactor evidence="1 4">
        <name>pyridoxal 5'-phosphate</name>
        <dbReference type="ChEBI" id="CHEBI:597326"/>
    </cofactor>
</comment>
<dbReference type="InterPro" id="IPR029066">
    <property type="entry name" value="PLP-binding_barrel"/>
</dbReference>
<dbReference type="InterPro" id="IPR011079">
    <property type="entry name" value="Ala_racemase_C"/>
</dbReference>
<sequence length="389" mass="40830">MSETTARQGAAVRARAEIDLDALRSNVRTLRALLAPGTALMAVVKADGYGHGAVPCARAAVQAGATWLGTATPHEALALRADAGLPDDVRIMCWLWTPGGPWQEAIEAGLDVSVSGMWALREVEDAARRAGRPARVQLKADTGLGRNGCQPGPDWHELVGAALDAERAGLLRITGLWSHFACADEPGHPSIAAQLTVFREMTAYAEERGVRPEVRHIANSPATLTLPEAHYDLVRTGIALYGLSPSPELGTPADHGLRPVMTLSASLALVKRVPGGHGVSYGHRYTTPGDTTLGLVPLGYADGIPRHASSNGPVLVDGKWRTVAGRIAMDQFAVDLGGDEPPAGAEAVLFGPGDGGEPTAEDWAQAAGTIGYEIVTRVGARVPRVYVNE</sequence>
<dbReference type="PROSITE" id="PS00395">
    <property type="entry name" value="ALANINE_RACEMASE"/>
    <property type="match status" value="1"/>
</dbReference>
<dbReference type="RefSeq" id="WP_190076705.1">
    <property type="nucleotide sequence ID" value="NZ_BMTC01000003.1"/>
</dbReference>
<comment type="similarity">
    <text evidence="4">Belongs to the alanine racemase family.</text>
</comment>
<feature type="active site" description="Proton acceptor; specific for L-alanine" evidence="4">
    <location>
        <position position="281"/>
    </location>
</feature>
<evidence type="ECO:0000259" key="5">
    <source>
        <dbReference type="SMART" id="SM01005"/>
    </source>
</evidence>
<organism evidence="6 7">
    <name type="scientific">Streptomyces daghestanicus</name>
    <dbReference type="NCBI Taxonomy" id="66885"/>
    <lineage>
        <taxon>Bacteria</taxon>
        <taxon>Bacillati</taxon>
        <taxon>Actinomycetota</taxon>
        <taxon>Actinomycetes</taxon>
        <taxon>Kitasatosporales</taxon>
        <taxon>Streptomycetaceae</taxon>
        <taxon>Streptomyces</taxon>
    </lineage>
</organism>
<dbReference type="PRINTS" id="PR00992">
    <property type="entry name" value="ALARACEMASE"/>
</dbReference>
<dbReference type="SUPFAM" id="SSF51419">
    <property type="entry name" value="PLP-binding barrel"/>
    <property type="match status" value="1"/>
</dbReference>
<evidence type="ECO:0000256" key="2">
    <source>
        <dbReference type="ARBA" id="ARBA00022898"/>
    </source>
</evidence>
<evidence type="ECO:0000313" key="6">
    <source>
        <dbReference type="EMBL" id="GHI31485.1"/>
    </source>
</evidence>
<dbReference type="PANTHER" id="PTHR30511:SF0">
    <property type="entry name" value="ALANINE RACEMASE, CATABOLIC-RELATED"/>
    <property type="match status" value="1"/>
</dbReference>
<dbReference type="Proteomes" id="UP001052655">
    <property type="component" value="Unassembled WGS sequence"/>
</dbReference>
<name>A0ABQ3Q2G9_9ACTN</name>
<proteinExistence type="inferred from homology"/>
<keyword evidence="3 4" id="KW-0413">Isomerase</keyword>
<comment type="pathway">
    <text evidence="4">Amino-acid biosynthesis; D-alanine biosynthesis; D-alanine from L-alanine: step 1/1.</text>
</comment>
<feature type="binding site" evidence="4">
    <location>
        <position position="146"/>
    </location>
    <ligand>
        <name>substrate</name>
    </ligand>
</feature>
<comment type="catalytic activity">
    <reaction evidence="4">
        <text>L-alanine = D-alanine</text>
        <dbReference type="Rhea" id="RHEA:20249"/>
        <dbReference type="ChEBI" id="CHEBI:57416"/>
        <dbReference type="ChEBI" id="CHEBI:57972"/>
        <dbReference type="EC" id="5.1.1.1"/>
    </reaction>
</comment>
<keyword evidence="7" id="KW-1185">Reference proteome</keyword>
<feature type="domain" description="Alanine racemase C-terminal" evidence="5">
    <location>
        <begin position="260"/>
        <end position="387"/>
    </location>
</feature>
<evidence type="ECO:0000256" key="4">
    <source>
        <dbReference type="HAMAP-Rule" id="MF_01201"/>
    </source>
</evidence>
<dbReference type="InterPro" id="IPR000821">
    <property type="entry name" value="Ala_racemase"/>
</dbReference>
<accession>A0ABQ3Q2G9</accession>
<feature type="binding site" evidence="4">
    <location>
        <position position="329"/>
    </location>
    <ligand>
        <name>substrate</name>
    </ligand>
</feature>
<dbReference type="SMART" id="SM01005">
    <property type="entry name" value="Ala_racemase_C"/>
    <property type="match status" value="1"/>
</dbReference>
<dbReference type="NCBIfam" id="TIGR00492">
    <property type="entry name" value="alr"/>
    <property type="match status" value="1"/>
</dbReference>
<dbReference type="HAMAP" id="MF_01201">
    <property type="entry name" value="Ala_racemase"/>
    <property type="match status" value="1"/>
</dbReference>
<dbReference type="InterPro" id="IPR009006">
    <property type="entry name" value="Ala_racemase/Decarboxylase_C"/>
</dbReference>
<comment type="function">
    <text evidence="4">Catalyzes the interconversion of L-alanine and D-alanine. May also act on other amino acids.</text>
</comment>
<evidence type="ECO:0000256" key="3">
    <source>
        <dbReference type="ARBA" id="ARBA00023235"/>
    </source>
</evidence>
<dbReference type="InterPro" id="IPR001608">
    <property type="entry name" value="Ala_racemase_N"/>
</dbReference>
<comment type="caution">
    <text evidence="6">The sequence shown here is derived from an EMBL/GenBank/DDBJ whole genome shotgun (WGS) entry which is preliminary data.</text>
</comment>
<dbReference type="PANTHER" id="PTHR30511">
    <property type="entry name" value="ALANINE RACEMASE"/>
    <property type="match status" value="1"/>
</dbReference>
<keyword evidence="2 4" id="KW-0663">Pyridoxal phosphate</keyword>
<dbReference type="InterPro" id="IPR020622">
    <property type="entry name" value="Ala_racemase_pyridoxalP-BS"/>
</dbReference>
<feature type="active site" description="Proton acceptor; specific for D-alanine" evidence="4">
    <location>
        <position position="45"/>
    </location>
</feature>
<feature type="modified residue" description="N6-(pyridoxal phosphate)lysine" evidence="4">
    <location>
        <position position="45"/>
    </location>
</feature>
<protein>
    <recommendedName>
        <fullName evidence="4">Alanine racemase</fullName>
        <ecNumber evidence="4">5.1.1.1</ecNumber>
    </recommendedName>
</protein>
<reference evidence="6" key="1">
    <citation type="submission" date="2024-05" db="EMBL/GenBank/DDBJ databases">
        <title>Whole genome shotgun sequence of Streptomyces daghestanicus NBRC 12762.</title>
        <authorList>
            <person name="Komaki H."/>
            <person name="Tamura T."/>
        </authorList>
    </citation>
    <scope>NUCLEOTIDE SEQUENCE</scope>
    <source>
        <strain evidence="6">NBRC 12762</strain>
    </source>
</reference>
<dbReference type="Gene3D" id="2.40.37.10">
    <property type="entry name" value="Lyase, Ornithine Decarboxylase, Chain A, domain 1"/>
    <property type="match status" value="1"/>
</dbReference>
<dbReference type="EC" id="5.1.1.1" evidence="4"/>
<evidence type="ECO:0000256" key="1">
    <source>
        <dbReference type="ARBA" id="ARBA00001933"/>
    </source>
</evidence>
<dbReference type="Pfam" id="PF00842">
    <property type="entry name" value="Ala_racemase_C"/>
    <property type="match status" value="1"/>
</dbReference>